<feature type="region of interest" description="Disordered" evidence="5">
    <location>
        <begin position="358"/>
        <end position="500"/>
    </location>
</feature>
<evidence type="ECO:0000256" key="2">
    <source>
        <dbReference type="ARBA" id="ARBA00022692"/>
    </source>
</evidence>
<feature type="transmembrane region" description="Helical" evidence="6">
    <location>
        <begin position="186"/>
        <end position="206"/>
    </location>
</feature>
<comment type="subcellular location">
    <subcellularLocation>
        <location evidence="1">Membrane</location>
        <topology evidence="1">Multi-pass membrane protein</topology>
    </subcellularLocation>
</comment>
<dbReference type="GeneID" id="33555484"/>
<evidence type="ECO:0000256" key="1">
    <source>
        <dbReference type="ARBA" id="ARBA00004141"/>
    </source>
</evidence>
<dbReference type="Proteomes" id="UP000193218">
    <property type="component" value="Unassembled WGS sequence"/>
</dbReference>
<keyword evidence="3 6" id="KW-1133">Transmembrane helix</keyword>
<evidence type="ECO:0000313" key="8">
    <source>
        <dbReference type="Proteomes" id="UP000193218"/>
    </source>
</evidence>
<evidence type="ECO:0000256" key="4">
    <source>
        <dbReference type="ARBA" id="ARBA00023136"/>
    </source>
</evidence>
<feature type="compositionally biased region" description="Polar residues" evidence="5">
    <location>
        <begin position="482"/>
        <end position="500"/>
    </location>
</feature>
<dbReference type="EMBL" id="NBSH01000016">
    <property type="protein sequence ID" value="ORX33903.1"/>
    <property type="molecule type" value="Genomic_DNA"/>
</dbReference>
<dbReference type="RefSeq" id="XP_021868191.1">
    <property type="nucleotide sequence ID" value="XM_022013676.1"/>
</dbReference>
<protein>
    <recommendedName>
        <fullName evidence="9">Tetraspanin Tsp2</fullName>
    </recommendedName>
</protein>
<proteinExistence type="predicted"/>
<feature type="compositionally biased region" description="Polar residues" evidence="5">
    <location>
        <begin position="368"/>
        <end position="428"/>
    </location>
</feature>
<dbReference type="STRING" id="4999.A0A1Y1U797"/>
<keyword evidence="4 6" id="KW-0472">Membrane</keyword>
<feature type="transmembrane region" description="Helical" evidence="6">
    <location>
        <begin position="157"/>
        <end position="179"/>
    </location>
</feature>
<keyword evidence="8" id="KW-1185">Reference proteome</keyword>
<sequence length="500" mass="54873">MSDDFLPQRPFAQGNAGGGSRRSSFDSRKGSPLPRPASLSVNYVPTKFTKLHAPGEWGNKRVGKQGGGRDAFSKDASRMGMLGTVDDDEGVVFQFGRHGLQQKKKPKLRWNRFKWILFCANLVLISYGIAALVCAILVWLNIFPRSDVIRVGNRTELILSTVAASLITFTSLLGFSGIILNNRAFLAIYTVLLWPCLAFMVAPGYMSYKQKTFNLEGKINLQWSRNLGAEGRLRIQNALRCCGYFSPFVEATQSPLCYSRSIQPGCKARYLRLERYVLTTWFTISFALVPAQILITVAALLCSNHITYRFGKGLTPKRYRLDLDSMAVIMDNYATEIADKYGPDVGPELAQVALSRSSSNLDLPGQGSPRNSFSQPASRRGSYSNLPPMNRQSYATNIPSSLAPPVSNSGLMSQQMSRPSSASGQYSPSMPLISKSNSSNTLGGGSSRLAAPPLTSDSQESYDRSRESFDASAPRSYGYPQDFSSSMPRSATGQFSDGHH</sequence>
<dbReference type="AlphaFoldDB" id="A0A1Y1U797"/>
<feature type="transmembrane region" description="Helical" evidence="6">
    <location>
        <begin position="115"/>
        <end position="142"/>
    </location>
</feature>
<comment type="caution">
    <text evidence="7">The sequence shown here is derived from an EMBL/GenBank/DDBJ whole genome shotgun (WGS) entry which is preliminary data.</text>
</comment>
<dbReference type="Pfam" id="PF00335">
    <property type="entry name" value="Tetraspanin"/>
    <property type="match status" value="1"/>
</dbReference>
<keyword evidence="2 6" id="KW-0812">Transmembrane</keyword>
<name>A0A1Y1U797_9TREE</name>
<evidence type="ECO:0000256" key="5">
    <source>
        <dbReference type="SAM" id="MobiDB-lite"/>
    </source>
</evidence>
<reference evidence="7 8" key="1">
    <citation type="submission" date="2017-03" db="EMBL/GenBank/DDBJ databases">
        <title>Widespread Adenine N6-methylation of Active Genes in Fungi.</title>
        <authorList>
            <consortium name="DOE Joint Genome Institute"/>
            <person name="Mondo S.J."/>
            <person name="Dannebaum R.O."/>
            <person name="Kuo R.C."/>
            <person name="Louie K.B."/>
            <person name="Bewick A.J."/>
            <person name="Labutti K."/>
            <person name="Haridas S."/>
            <person name="Kuo A."/>
            <person name="Salamov A."/>
            <person name="Ahrendt S.R."/>
            <person name="Lau R."/>
            <person name="Bowen B.P."/>
            <person name="Lipzen A."/>
            <person name="Sullivan W."/>
            <person name="Andreopoulos W.B."/>
            <person name="Clum A."/>
            <person name="Lindquist E."/>
            <person name="Daum C."/>
            <person name="Northen T.R."/>
            <person name="Ramamoorthy G."/>
            <person name="Schmitz R.J."/>
            <person name="Gryganskyi A."/>
            <person name="Culley D."/>
            <person name="Magnuson J."/>
            <person name="James T.Y."/>
            <person name="O'Malley M.A."/>
            <person name="Stajich J.E."/>
            <person name="Spatafora J.W."/>
            <person name="Visel A."/>
            <person name="Grigoriev I.V."/>
        </authorList>
    </citation>
    <scope>NUCLEOTIDE SEQUENCE [LARGE SCALE GENOMIC DNA]</scope>
    <source>
        <strain evidence="7 8">NRRL Y-17943</strain>
    </source>
</reference>
<dbReference type="InterPro" id="IPR018499">
    <property type="entry name" value="Tetraspanin/Peripherin"/>
</dbReference>
<evidence type="ECO:0008006" key="9">
    <source>
        <dbReference type="Google" id="ProtNLM"/>
    </source>
</evidence>
<dbReference type="OrthoDB" id="2156690at2759"/>
<dbReference type="InParanoid" id="A0A1Y1U797"/>
<feature type="region of interest" description="Disordered" evidence="5">
    <location>
        <begin position="1"/>
        <end position="38"/>
    </location>
</feature>
<feature type="transmembrane region" description="Helical" evidence="6">
    <location>
        <begin position="281"/>
        <end position="302"/>
    </location>
</feature>
<accession>A0A1Y1U797</accession>
<evidence type="ECO:0000256" key="6">
    <source>
        <dbReference type="SAM" id="Phobius"/>
    </source>
</evidence>
<organism evidence="7 8">
    <name type="scientific">Kockovaella imperatae</name>
    <dbReference type="NCBI Taxonomy" id="4999"/>
    <lineage>
        <taxon>Eukaryota</taxon>
        <taxon>Fungi</taxon>
        <taxon>Dikarya</taxon>
        <taxon>Basidiomycota</taxon>
        <taxon>Agaricomycotina</taxon>
        <taxon>Tremellomycetes</taxon>
        <taxon>Tremellales</taxon>
        <taxon>Cuniculitremaceae</taxon>
        <taxon>Kockovaella</taxon>
    </lineage>
</organism>
<evidence type="ECO:0000256" key="3">
    <source>
        <dbReference type="ARBA" id="ARBA00022989"/>
    </source>
</evidence>
<gene>
    <name evidence="7" type="ORF">BD324DRAFT_584272</name>
</gene>
<dbReference type="GO" id="GO:0016020">
    <property type="term" value="C:membrane"/>
    <property type="evidence" value="ECO:0007669"/>
    <property type="project" value="UniProtKB-SubCell"/>
</dbReference>
<evidence type="ECO:0000313" key="7">
    <source>
        <dbReference type="EMBL" id="ORX33903.1"/>
    </source>
</evidence>